<proteinExistence type="predicted"/>
<evidence type="ECO:0000256" key="6">
    <source>
        <dbReference type="SAM" id="MobiDB-lite"/>
    </source>
</evidence>
<dbReference type="SMART" id="SM00432">
    <property type="entry name" value="MADS"/>
    <property type="match status" value="1"/>
</dbReference>
<evidence type="ECO:0000256" key="2">
    <source>
        <dbReference type="ARBA" id="ARBA00023015"/>
    </source>
</evidence>
<dbReference type="Proteomes" id="UP001187192">
    <property type="component" value="Unassembled WGS sequence"/>
</dbReference>
<gene>
    <name evidence="8" type="ORF">TIFTF001_015280</name>
</gene>
<dbReference type="PROSITE" id="PS50066">
    <property type="entry name" value="MADS_BOX_2"/>
    <property type="match status" value="1"/>
</dbReference>
<dbReference type="Pfam" id="PF00319">
    <property type="entry name" value="SRF-TF"/>
    <property type="match status" value="1"/>
</dbReference>
<name>A0AA88AHH7_FICCA</name>
<keyword evidence="9" id="KW-1185">Reference proteome</keyword>
<sequence length="88" mass="10252">MVRTKVKLDYITNNAARKSMYKKRKMGLIKKVSELRTLYNVDACAIINSPDDAQPKMRVKRESGVHRTVGRERWKRERKRGALSCEGE</sequence>
<keyword evidence="4" id="KW-0804">Transcription</keyword>
<dbReference type="GO" id="GO:0005634">
    <property type="term" value="C:nucleus"/>
    <property type="evidence" value="ECO:0007669"/>
    <property type="project" value="UniProtKB-SubCell"/>
</dbReference>
<feature type="region of interest" description="Disordered" evidence="6">
    <location>
        <begin position="56"/>
        <end position="88"/>
    </location>
</feature>
<evidence type="ECO:0000256" key="5">
    <source>
        <dbReference type="ARBA" id="ARBA00023242"/>
    </source>
</evidence>
<dbReference type="InterPro" id="IPR002100">
    <property type="entry name" value="TF_MADSbox"/>
</dbReference>
<evidence type="ECO:0000259" key="7">
    <source>
        <dbReference type="PROSITE" id="PS50066"/>
    </source>
</evidence>
<comment type="subcellular location">
    <subcellularLocation>
        <location evidence="1">Nucleus</location>
    </subcellularLocation>
</comment>
<evidence type="ECO:0000313" key="9">
    <source>
        <dbReference type="Proteomes" id="UP001187192"/>
    </source>
</evidence>
<dbReference type="Gene3D" id="3.40.1810.10">
    <property type="entry name" value="Transcription factor, MADS-box"/>
    <property type="match status" value="1"/>
</dbReference>
<keyword evidence="3" id="KW-0238">DNA-binding</keyword>
<feature type="compositionally biased region" description="Basic and acidic residues" evidence="6">
    <location>
        <begin position="60"/>
        <end position="75"/>
    </location>
</feature>
<protein>
    <recommendedName>
        <fullName evidence="7">MADS-box domain-containing protein</fullName>
    </recommendedName>
</protein>
<accession>A0AA88AHH7</accession>
<keyword evidence="2" id="KW-0805">Transcription regulation</keyword>
<dbReference type="SUPFAM" id="SSF55455">
    <property type="entry name" value="SRF-like"/>
    <property type="match status" value="1"/>
</dbReference>
<dbReference type="PRINTS" id="PR00404">
    <property type="entry name" value="MADSDOMAIN"/>
</dbReference>
<keyword evidence="5" id="KW-0539">Nucleus</keyword>
<dbReference type="GO" id="GO:0046983">
    <property type="term" value="F:protein dimerization activity"/>
    <property type="evidence" value="ECO:0007669"/>
    <property type="project" value="InterPro"/>
</dbReference>
<evidence type="ECO:0000256" key="1">
    <source>
        <dbReference type="ARBA" id="ARBA00004123"/>
    </source>
</evidence>
<dbReference type="InterPro" id="IPR036879">
    <property type="entry name" value="TF_MADSbox_sf"/>
</dbReference>
<dbReference type="GO" id="GO:0003677">
    <property type="term" value="F:DNA binding"/>
    <property type="evidence" value="ECO:0007669"/>
    <property type="project" value="UniProtKB-KW"/>
</dbReference>
<feature type="domain" description="MADS-box" evidence="7">
    <location>
        <begin position="1"/>
        <end position="49"/>
    </location>
</feature>
<evidence type="ECO:0000313" key="8">
    <source>
        <dbReference type="EMBL" id="GMN46093.1"/>
    </source>
</evidence>
<evidence type="ECO:0000256" key="3">
    <source>
        <dbReference type="ARBA" id="ARBA00023125"/>
    </source>
</evidence>
<dbReference type="AlphaFoldDB" id="A0AA88AHH7"/>
<dbReference type="EMBL" id="BTGU01000022">
    <property type="protein sequence ID" value="GMN46093.1"/>
    <property type="molecule type" value="Genomic_DNA"/>
</dbReference>
<evidence type="ECO:0000256" key="4">
    <source>
        <dbReference type="ARBA" id="ARBA00023163"/>
    </source>
</evidence>
<reference evidence="8" key="1">
    <citation type="submission" date="2023-07" db="EMBL/GenBank/DDBJ databases">
        <title>draft genome sequence of fig (Ficus carica).</title>
        <authorList>
            <person name="Takahashi T."/>
            <person name="Nishimura K."/>
        </authorList>
    </citation>
    <scope>NUCLEOTIDE SEQUENCE</scope>
</reference>
<comment type="caution">
    <text evidence="8">The sequence shown here is derived from an EMBL/GenBank/DDBJ whole genome shotgun (WGS) entry which is preliminary data.</text>
</comment>
<organism evidence="8 9">
    <name type="scientific">Ficus carica</name>
    <name type="common">Common fig</name>
    <dbReference type="NCBI Taxonomy" id="3494"/>
    <lineage>
        <taxon>Eukaryota</taxon>
        <taxon>Viridiplantae</taxon>
        <taxon>Streptophyta</taxon>
        <taxon>Embryophyta</taxon>
        <taxon>Tracheophyta</taxon>
        <taxon>Spermatophyta</taxon>
        <taxon>Magnoliopsida</taxon>
        <taxon>eudicotyledons</taxon>
        <taxon>Gunneridae</taxon>
        <taxon>Pentapetalae</taxon>
        <taxon>rosids</taxon>
        <taxon>fabids</taxon>
        <taxon>Rosales</taxon>
        <taxon>Moraceae</taxon>
        <taxon>Ficeae</taxon>
        <taxon>Ficus</taxon>
    </lineage>
</organism>